<feature type="compositionally biased region" description="Basic and acidic residues" evidence="1">
    <location>
        <begin position="145"/>
        <end position="162"/>
    </location>
</feature>
<keyword evidence="4" id="KW-1185">Reference proteome</keyword>
<proteinExistence type="predicted"/>
<reference evidence="3 4" key="1">
    <citation type="submission" date="2016-10" db="EMBL/GenBank/DDBJ databases">
        <authorList>
            <person name="de Groot N.N."/>
        </authorList>
    </citation>
    <scope>NUCLEOTIDE SEQUENCE [LARGE SCALE GENOMIC DNA]</scope>
    <source>
        <strain evidence="3 4">HL3</strain>
    </source>
</reference>
<feature type="signal peptide" evidence="2">
    <location>
        <begin position="1"/>
        <end position="19"/>
    </location>
</feature>
<evidence type="ECO:0000313" key="4">
    <source>
        <dbReference type="Proteomes" id="UP000198611"/>
    </source>
</evidence>
<dbReference type="EMBL" id="FOMJ01000008">
    <property type="protein sequence ID" value="SFD75056.1"/>
    <property type="molecule type" value="Genomic_DNA"/>
</dbReference>
<accession>A0A1I1UWB4</accession>
<feature type="chain" id="PRO_5011681207" description="Transglutaminase-like superfamily protein" evidence="2">
    <location>
        <begin position="20"/>
        <end position="522"/>
    </location>
</feature>
<dbReference type="Gene3D" id="3.10.620.30">
    <property type="match status" value="1"/>
</dbReference>
<dbReference type="AlphaFoldDB" id="A0A1I1UWB4"/>
<organism evidence="3 4">
    <name type="scientific">Thiohalospira halophila DSM 15071</name>
    <dbReference type="NCBI Taxonomy" id="1123397"/>
    <lineage>
        <taxon>Bacteria</taxon>
        <taxon>Pseudomonadati</taxon>
        <taxon>Pseudomonadota</taxon>
        <taxon>Gammaproteobacteria</taxon>
        <taxon>Thiohalospirales</taxon>
        <taxon>Thiohalospiraceae</taxon>
        <taxon>Thiohalospira</taxon>
    </lineage>
</organism>
<dbReference type="STRING" id="1123397.SAMN05660831_02229"/>
<feature type="compositionally biased region" description="Basic and acidic residues" evidence="1">
    <location>
        <begin position="62"/>
        <end position="75"/>
    </location>
</feature>
<evidence type="ECO:0000256" key="1">
    <source>
        <dbReference type="SAM" id="MobiDB-lite"/>
    </source>
</evidence>
<sequence length="522" mass="58191">MRRTVWLLSGMLAIPPGVAAGESFQDWMESRDREVQAFREERDRAFHGFLEEQWEAFDVYQGEREDGTPKPRRIPEAPSGESQSKPEPEPEPVEEAGGGSEPMPGPLTVEPRAVEVEPPPPQPDDEETERAGPGSDIGSETGSEPVRESPSRQPPEESRSQPDGEQTAFRFLGHELRVSMPAAWQAARVSRANESGIADFWAEFAGADAAPVVRQLSGLRERLRLNGWGYLQLVQALSRSVHGEGDSAAALTWALMLKSGYDIRAAHDGSEVLLLFRPARQLFGVPYFDLDGDRYYLLGHDGGAIPRIRTYRADYQGADRDVSVALRESPRAGGQVAQREIAVEYRGDRHRFQVPVPKALVEYLRTVPQQSVGAYFKARPVALEEHLVEPLQEVTAGMEQGSQVDFLLRLVQTAFNYQTDQEQFGREDYLYPEETLYYPASDCEDRSVLFAWLVREVLGLEVAALDYPGHVATAVGLQSGEGVRVEIDGRALMVADPTYLNARAGMVMPEYRDQRPEVIPLW</sequence>
<protein>
    <recommendedName>
        <fullName evidence="5">Transglutaminase-like superfamily protein</fullName>
    </recommendedName>
</protein>
<evidence type="ECO:0000313" key="3">
    <source>
        <dbReference type="EMBL" id="SFD75056.1"/>
    </source>
</evidence>
<name>A0A1I1UWB4_9GAMM</name>
<feature type="region of interest" description="Disordered" evidence="1">
    <location>
        <begin position="62"/>
        <end position="164"/>
    </location>
</feature>
<evidence type="ECO:0000256" key="2">
    <source>
        <dbReference type="SAM" id="SignalP"/>
    </source>
</evidence>
<gene>
    <name evidence="3" type="ORF">SAMN05660831_02229</name>
</gene>
<evidence type="ECO:0008006" key="5">
    <source>
        <dbReference type="Google" id="ProtNLM"/>
    </source>
</evidence>
<dbReference type="Proteomes" id="UP000198611">
    <property type="component" value="Unassembled WGS sequence"/>
</dbReference>
<keyword evidence="2" id="KW-0732">Signal</keyword>